<feature type="domain" description="Glycosyl transferase 64" evidence="7">
    <location>
        <begin position="505"/>
        <end position="737"/>
    </location>
</feature>
<keyword evidence="6" id="KW-1133">Transmembrane helix</keyword>
<dbReference type="InterPro" id="IPR004263">
    <property type="entry name" value="Exostosin"/>
</dbReference>
<name>A0AAV2TAU5_CALDB</name>
<evidence type="ECO:0000313" key="8">
    <source>
        <dbReference type="EMBL" id="CAL5133184.1"/>
    </source>
</evidence>
<dbReference type="InterPro" id="IPR029044">
    <property type="entry name" value="Nucleotide-diphossugar_trans"/>
</dbReference>
<accession>A0AAV2TAU5</accession>
<keyword evidence="5" id="KW-1015">Disulfide bond</keyword>
<keyword evidence="3" id="KW-0808">Transferase</keyword>
<dbReference type="Pfam" id="PF09258">
    <property type="entry name" value="Glyco_transf_64"/>
    <property type="match status" value="1"/>
</dbReference>
<dbReference type="EMBL" id="CAXLJL010000156">
    <property type="protein sequence ID" value="CAL5133184.1"/>
    <property type="molecule type" value="Genomic_DNA"/>
</dbReference>
<evidence type="ECO:0000256" key="6">
    <source>
        <dbReference type="SAM" id="Phobius"/>
    </source>
</evidence>
<dbReference type="GO" id="GO:0005789">
    <property type="term" value="C:endoplasmic reticulum membrane"/>
    <property type="evidence" value="ECO:0007669"/>
    <property type="project" value="UniProtKB-SubCell"/>
</dbReference>
<keyword evidence="6" id="KW-0812">Transmembrane</keyword>
<evidence type="ECO:0000256" key="3">
    <source>
        <dbReference type="ARBA" id="ARBA00022679"/>
    </source>
</evidence>
<dbReference type="PANTHER" id="PTHR48261:SF2">
    <property type="entry name" value="ACETYLGLUCOSAMINYLTRANSFERASE"/>
    <property type="match status" value="1"/>
</dbReference>
<comment type="similarity">
    <text evidence="2">Belongs to the glycosyltransferase 47 family.</text>
</comment>
<comment type="subcellular location">
    <subcellularLocation>
        <location evidence="1">Endoplasmic reticulum membrane</location>
        <topology evidence="1">Single-pass type II membrane protein</topology>
    </subcellularLocation>
</comment>
<comment type="caution">
    <text evidence="8">The sequence shown here is derived from an EMBL/GenBank/DDBJ whole genome shotgun (WGS) entry which is preliminary data.</text>
</comment>
<evidence type="ECO:0000256" key="1">
    <source>
        <dbReference type="ARBA" id="ARBA00004648"/>
    </source>
</evidence>
<evidence type="ECO:0000256" key="5">
    <source>
        <dbReference type="ARBA" id="ARBA00023157"/>
    </source>
</evidence>
<dbReference type="Gene3D" id="3.90.550.10">
    <property type="entry name" value="Spore Coat Polysaccharide Biosynthesis Protein SpsA, Chain A"/>
    <property type="match status" value="1"/>
</dbReference>
<dbReference type="GO" id="GO:1901135">
    <property type="term" value="P:carbohydrate derivative metabolic process"/>
    <property type="evidence" value="ECO:0007669"/>
    <property type="project" value="UniProtKB-ARBA"/>
</dbReference>
<sequence>MHVSSICINHIWRQKQQVVVAIVLVVFVYGILNYDSIATSTQKKRYVVVVRNVLGSFSAWGRRQSLRSSTKPFWSKEYCLNESQLRFCTLSKPTAVDPLLSISPQYPGGIRSCDVVDDFCLKIVYTVEDALECVQYGPVKSKTMCLAVFTQITTSQRFFDQIANKSGEQVSIPVAAVSFPNGMFRRSFDLLLPVDHVAIDGEIVTSVDQSISLLPARRHILLSFSAGRFRGGDQSEVALFEQLTQLSQEQTAGEQKEPNRISVNFFQNSSGWGVCWPNGNMNLSLFEYSGWYPCSNLPKLLINSTFSLVVETEVDANPLGWQTQLIECLKYGAIPVLIGAGPLPGDEAISQSQWDKAVIRAEGSSAQKLLNMLSSLPDEEIFEMRRQGQIIYHRYFIDQKARMSTLLLAVTRRFTYLPPMAPVVSANVVYFGKPSVGSPDLSEAAEIPVSRPYRRTYDDRVYPFWSYPSTPWDSFPPSDIIANQGNSSGWIYDRQLGYDFRKEQFTVIVLVYNRLQLAYETIKSLDRMKHLKSVIVVYNNPKGSLENVSWPRLHVPVYVVQSKRNSLNNRFLPYDLIKTDAIFSLDDDSRPSQRAILETFRLWRSNRERMVGFAARVHEPASDGWRYDTDASHHYSMILTGIAIFHRYYLYAYTYEMPAVIRDLVDKGMNCEDIAMNLLIAHLTRKPPLLTNEKPSFACNGCQSSLSVRGGHYKRRSQCLNSLKEVYGYMPLLYTTTKGLTL</sequence>
<keyword evidence="4 6" id="KW-0472">Membrane</keyword>
<reference evidence="8" key="1">
    <citation type="submission" date="2024-06" db="EMBL/GenBank/DDBJ databases">
        <authorList>
            <person name="Liu X."/>
            <person name="Lenzi L."/>
            <person name="Haldenby T S."/>
            <person name="Uol C."/>
        </authorList>
    </citation>
    <scope>NUCLEOTIDE SEQUENCE</scope>
</reference>
<dbReference type="Proteomes" id="UP001497525">
    <property type="component" value="Unassembled WGS sequence"/>
</dbReference>
<dbReference type="PANTHER" id="PTHR48261">
    <property type="entry name" value="ACETYLGLUCOSAMINYLTRANSFERASE"/>
    <property type="match status" value="1"/>
</dbReference>
<dbReference type="SUPFAM" id="SSF53448">
    <property type="entry name" value="Nucleotide-diphospho-sugar transferases"/>
    <property type="match status" value="1"/>
</dbReference>
<evidence type="ECO:0000256" key="2">
    <source>
        <dbReference type="ARBA" id="ARBA00010271"/>
    </source>
</evidence>
<evidence type="ECO:0000259" key="7">
    <source>
        <dbReference type="Pfam" id="PF09258"/>
    </source>
</evidence>
<dbReference type="GO" id="GO:0016757">
    <property type="term" value="F:glycosyltransferase activity"/>
    <property type="evidence" value="ECO:0007669"/>
    <property type="project" value="InterPro"/>
</dbReference>
<evidence type="ECO:0000256" key="4">
    <source>
        <dbReference type="ARBA" id="ARBA00023136"/>
    </source>
</evidence>
<evidence type="ECO:0000313" key="9">
    <source>
        <dbReference type="Proteomes" id="UP001497525"/>
    </source>
</evidence>
<gene>
    <name evidence="8" type="ORF">CDAUBV1_LOCUS6455</name>
</gene>
<organism evidence="8 9">
    <name type="scientific">Calicophoron daubneyi</name>
    <name type="common">Rumen fluke</name>
    <name type="synonym">Paramphistomum daubneyi</name>
    <dbReference type="NCBI Taxonomy" id="300641"/>
    <lineage>
        <taxon>Eukaryota</taxon>
        <taxon>Metazoa</taxon>
        <taxon>Spiralia</taxon>
        <taxon>Lophotrochozoa</taxon>
        <taxon>Platyhelminthes</taxon>
        <taxon>Trematoda</taxon>
        <taxon>Digenea</taxon>
        <taxon>Plagiorchiida</taxon>
        <taxon>Pronocephalata</taxon>
        <taxon>Paramphistomoidea</taxon>
        <taxon>Paramphistomidae</taxon>
        <taxon>Calicophoron</taxon>
    </lineage>
</organism>
<feature type="transmembrane region" description="Helical" evidence="6">
    <location>
        <begin position="18"/>
        <end position="34"/>
    </location>
</feature>
<protein>
    <recommendedName>
        <fullName evidence="7">Glycosyl transferase 64 domain-containing protein</fullName>
    </recommendedName>
</protein>
<proteinExistence type="inferred from homology"/>
<dbReference type="InterPro" id="IPR015338">
    <property type="entry name" value="GT64_dom"/>
</dbReference>
<dbReference type="AlphaFoldDB" id="A0AAV2TAU5"/>